<dbReference type="InterPro" id="IPR020081">
    <property type="entry name" value="SsrA-bd_prot_CS"/>
</dbReference>
<gene>
    <name evidence="3" type="primary">smpB</name>
    <name evidence="5" type="ORF">COS26_01000</name>
</gene>
<dbReference type="InterPro" id="IPR000037">
    <property type="entry name" value="SsrA-bd_prot"/>
</dbReference>
<dbReference type="Pfam" id="PF01668">
    <property type="entry name" value="SmpB"/>
    <property type="match status" value="1"/>
</dbReference>
<keyword evidence="2 3" id="KW-0694">RNA-binding</keyword>
<dbReference type="HAMAP" id="MF_00023">
    <property type="entry name" value="SmpB"/>
    <property type="match status" value="1"/>
</dbReference>
<dbReference type="NCBIfam" id="NF003843">
    <property type="entry name" value="PRK05422.1"/>
    <property type="match status" value="1"/>
</dbReference>
<evidence type="ECO:0000313" key="6">
    <source>
        <dbReference type="Proteomes" id="UP000230304"/>
    </source>
</evidence>
<feature type="region of interest" description="Disordered" evidence="4">
    <location>
        <begin position="129"/>
        <end position="154"/>
    </location>
</feature>
<protein>
    <recommendedName>
        <fullName evidence="3">SsrA-binding protein</fullName>
    </recommendedName>
    <alternativeName>
        <fullName evidence="3">Small protein B</fullName>
    </alternativeName>
</protein>
<dbReference type="PANTHER" id="PTHR30308:SF2">
    <property type="entry name" value="SSRA-BINDING PROTEIN"/>
    <property type="match status" value="1"/>
</dbReference>
<proteinExistence type="inferred from homology"/>
<dbReference type="GO" id="GO:0070929">
    <property type="term" value="P:trans-translation"/>
    <property type="evidence" value="ECO:0007669"/>
    <property type="project" value="UniProtKB-UniRule"/>
</dbReference>
<dbReference type="SUPFAM" id="SSF74982">
    <property type="entry name" value="Small protein B (SmpB)"/>
    <property type="match status" value="1"/>
</dbReference>
<dbReference type="GO" id="GO:0003723">
    <property type="term" value="F:RNA binding"/>
    <property type="evidence" value="ECO:0007669"/>
    <property type="project" value="UniProtKB-UniRule"/>
</dbReference>
<comment type="function">
    <text evidence="3">Required for rescue of stalled ribosomes mediated by trans-translation. Binds to transfer-messenger RNA (tmRNA), required for stable association of tmRNA with ribosomes. tmRNA and SmpB together mimic tRNA shape, replacing the anticodon stem-loop with SmpB. tmRNA is encoded by the ssrA gene; the 2 termini fold to resemble tRNA(Ala) and it encodes a 'tag peptide', a short internal open reading frame. During trans-translation Ala-aminoacylated tmRNA acts like a tRNA, entering the A-site of stalled ribosomes, displacing the stalled mRNA. The ribosome then switches to translate the ORF on the tmRNA; the nascent peptide is terminated with the 'tag peptide' encoded by the tmRNA and targeted for degradation. The ribosome is freed to recommence translation, which seems to be the essential function of trans-translation.</text>
</comment>
<name>A0A2M7D880_9BACT</name>
<organism evidence="5 6">
    <name type="scientific">Candidatus Nealsonbacteria bacterium CG02_land_8_20_14_3_00_40_11</name>
    <dbReference type="NCBI Taxonomy" id="1974700"/>
    <lineage>
        <taxon>Bacteria</taxon>
        <taxon>Candidatus Nealsoniibacteriota</taxon>
    </lineage>
</organism>
<keyword evidence="1 3" id="KW-0963">Cytoplasm</keyword>
<dbReference type="Gene3D" id="2.40.280.10">
    <property type="match status" value="1"/>
</dbReference>
<dbReference type="GO" id="GO:0005829">
    <property type="term" value="C:cytosol"/>
    <property type="evidence" value="ECO:0007669"/>
    <property type="project" value="TreeGrafter"/>
</dbReference>
<comment type="similarity">
    <text evidence="3">Belongs to the SmpB family.</text>
</comment>
<comment type="subcellular location">
    <subcellularLocation>
        <location evidence="3">Cytoplasm</location>
    </subcellularLocation>
    <text evidence="3">The tmRNA-SmpB complex associates with stalled 70S ribosomes.</text>
</comment>
<evidence type="ECO:0000313" key="5">
    <source>
        <dbReference type="EMBL" id="PIV43199.1"/>
    </source>
</evidence>
<dbReference type="CDD" id="cd09294">
    <property type="entry name" value="SmpB"/>
    <property type="match status" value="1"/>
</dbReference>
<dbReference type="PROSITE" id="PS01317">
    <property type="entry name" value="SSRP"/>
    <property type="match status" value="1"/>
</dbReference>
<dbReference type="Proteomes" id="UP000230304">
    <property type="component" value="Unassembled WGS sequence"/>
</dbReference>
<feature type="compositionally biased region" description="Basic and acidic residues" evidence="4">
    <location>
        <begin position="133"/>
        <end position="154"/>
    </location>
</feature>
<reference evidence="6" key="1">
    <citation type="submission" date="2017-09" db="EMBL/GenBank/DDBJ databases">
        <title>Depth-based differentiation of microbial function through sediment-hosted aquifers and enrichment of novel symbionts in the deep terrestrial subsurface.</title>
        <authorList>
            <person name="Probst A.J."/>
            <person name="Ladd B."/>
            <person name="Jarett J.K."/>
            <person name="Geller-Mcgrath D.E."/>
            <person name="Sieber C.M.K."/>
            <person name="Emerson J.B."/>
            <person name="Anantharaman K."/>
            <person name="Thomas B.C."/>
            <person name="Malmstrom R."/>
            <person name="Stieglmeier M."/>
            <person name="Klingl A."/>
            <person name="Woyke T."/>
            <person name="Ryan C.M."/>
            <person name="Banfield J.F."/>
        </authorList>
    </citation>
    <scope>NUCLEOTIDE SEQUENCE [LARGE SCALE GENOMIC DNA]</scope>
</reference>
<evidence type="ECO:0000256" key="3">
    <source>
        <dbReference type="HAMAP-Rule" id="MF_00023"/>
    </source>
</evidence>
<dbReference type="AlphaFoldDB" id="A0A2M7D880"/>
<dbReference type="PANTHER" id="PTHR30308">
    <property type="entry name" value="TMRNA-BINDING COMPONENT OF TRANS-TRANSLATION TAGGING COMPLEX"/>
    <property type="match status" value="1"/>
</dbReference>
<dbReference type="InterPro" id="IPR023620">
    <property type="entry name" value="SmpB"/>
</dbReference>
<evidence type="ECO:0000256" key="2">
    <source>
        <dbReference type="ARBA" id="ARBA00022884"/>
    </source>
</evidence>
<dbReference type="NCBIfam" id="TIGR00086">
    <property type="entry name" value="smpB"/>
    <property type="match status" value="1"/>
</dbReference>
<comment type="caution">
    <text evidence="5">The sequence shown here is derived from an EMBL/GenBank/DDBJ whole genome shotgun (WGS) entry which is preliminary data.</text>
</comment>
<accession>A0A2M7D880</accession>
<dbReference type="EMBL" id="PEUA01000022">
    <property type="protein sequence ID" value="PIV43199.1"/>
    <property type="molecule type" value="Genomic_DNA"/>
</dbReference>
<dbReference type="GO" id="GO:0070930">
    <property type="term" value="P:trans-translation-dependent protein tagging"/>
    <property type="evidence" value="ECO:0007669"/>
    <property type="project" value="TreeGrafter"/>
</dbReference>
<evidence type="ECO:0000256" key="1">
    <source>
        <dbReference type="ARBA" id="ARBA00022490"/>
    </source>
</evidence>
<evidence type="ECO:0000256" key="4">
    <source>
        <dbReference type="SAM" id="MobiDB-lite"/>
    </source>
</evidence>
<sequence length="154" mass="17730">MKILAENKKAYFNYDVVEKFGAGISLIGQEVKSIKTKGVNLAGSYIVIKGHAEKGKPEVFWIGTQISPYQPKNAPPDYNPERSRKLLLKKEEIKYLIGKVKEKGLTLIPLKLYTEKGKIKLEFGIAKGRRKTDKRERIKKREAEREIERELKSR</sequence>